<keyword evidence="6" id="KW-1185">Reference proteome</keyword>
<evidence type="ECO:0000313" key="6">
    <source>
        <dbReference type="Proteomes" id="UP000440198"/>
    </source>
</evidence>
<dbReference type="RefSeq" id="WP_007755383.1">
    <property type="nucleotide sequence ID" value="NZ_DYAR01000006.1"/>
</dbReference>
<keyword evidence="1" id="KW-0472">Membrane</keyword>
<dbReference type="GeneID" id="92990362"/>
<dbReference type="AlphaFoldDB" id="A0A7J4YN45"/>
<sequence>MKVFAFLAEPASYTVDRNLKVYVPMGIDYCYLLGDSEAKNTGGEGKKDVFADLSKWQQWCYMRRILKKYDTIIFNGYTGLSFLMLFVLNLWYSKSIGIDSDTQYREPVGLFKRWGKRIYLSIVFGNKHTYGLAGGNYTHKDLFRKFGMAQERILLMPMVVDNVHFDNKKYKQKPTDIMCFVYVGRLIECKNIDFMIRSFLAYHQKYENSELHIVGKGAFGEVLKKKYESYGSVFFDGPKYGDDLLNVYRQNHVLILPSTYEPWGLVVNEAMAAGMPVLVSNEVGAHYDLVDGNDTGFVFDAYSEQSLVDAMRQISNIDTYKKYSDNAYNFMHNHWNYSLYRKCLEDFINKTTR</sequence>
<keyword evidence="1" id="KW-1133">Transmembrane helix</keyword>
<evidence type="ECO:0000313" key="5">
    <source>
        <dbReference type="Proteomes" id="UP000421791"/>
    </source>
</evidence>
<evidence type="ECO:0000313" key="3">
    <source>
        <dbReference type="EMBL" id="KAA5229864.1"/>
    </source>
</evidence>
<dbReference type="Proteomes" id="UP000421791">
    <property type="component" value="Unassembled WGS sequence"/>
</dbReference>
<gene>
    <name evidence="4" type="ORF">F2Z09_11120</name>
    <name evidence="3" type="ORF">F2Z22_12110</name>
</gene>
<accession>A0A7J4YN45</accession>
<keyword evidence="3" id="KW-0808">Transferase</keyword>
<name>A0A7J4YN45_9BACE</name>
<feature type="domain" description="Glycosyl transferase family 1" evidence="2">
    <location>
        <begin position="169"/>
        <end position="329"/>
    </location>
</feature>
<dbReference type="EMBL" id="VWAK01000018">
    <property type="protein sequence ID" value="KAA5229864.1"/>
    <property type="molecule type" value="Genomic_DNA"/>
</dbReference>
<dbReference type="InterPro" id="IPR001296">
    <property type="entry name" value="Glyco_trans_1"/>
</dbReference>
<proteinExistence type="predicted"/>
<dbReference type="Pfam" id="PF00534">
    <property type="entry name" value="Glycos_transf_1"/>
    <property type="match status" value="1"/>
</dbReference>
<evidence type="ECO:0000313" key="4">
    <source>
        <dbReference type="EMBL" id="KAA5257167.1"/>
    </source>
</evidence>
<dbReference type="Proteomes" id="UP000440198">
    <property type="component" value="Unassembled WGS sequence"/>
</dbReference>
<protein>
    <submittedName>
        <fullName evidence="3">Glycosyltransferase family 4 protein</fullName>
    </submittedName>
</protein>
<dbReference type="Gene3D" id="3.40.50.2000">
    <property type="entry name" value="Glycogen Phosphorylase B"/>
    <property type="match status" value="1"/>
</dbReference>
<keyword evidence="1" id="KW-0812">Transmembrane</keyword>
<reference evidence="5 6" key="1">
    <citation type="journal article" date="2019" name="Nat. Med.">
        <title>A library of human gut bacterial isolates paired with longitudinal multiomics data enables mechanistic microbiome research.</title>
        <authorList>
            <person name="Poyet M."/>
            <person name="Groussin M."/>
            <person name="Gibbons S.M."/>
            <person name="Avila-Pacheco J."/>
            <person name="Jiang X."/>
            <person name="Kearney S.M."/>
            <person name="Perrotta A.R."/>
            <person name="Berdy B."/>
            <person name="Zhao S."/>
            <person name="Lieberman T.D."/>
            <person name="Swanson P.K."/>
            <person name="Smith M."/>
            <person name="Roesemann S."/>
            <person name="Alexander J.E."/>
            <person name="Rich S.A."/>
            <person name="Livny J."/>
            <person name="Vlamakis H."/>
            <person name="Clish C."/>
            <person name="Bullock K."/>
            <person name="Deik A."/>
            <person name="Scott J."/>
            <person name="Pierce K.A."/>
            <person name="Xavier R.J."/>
            <person name="Alm E.J."/>
        </authorList>
    </citation>
    <scope>NUCLEOTIDE SEQUENCE [LARGE SCALE GENOMIC DNA]</scope>
    <source>
        <strain evidence="4 6">BIOML-A2</strain>
        <strain evidence="3 5">BIOML-A6</strain>
    </source>
</reference>
<evidence type="ECO:0000256" key="1">
    <source>
        <dbReference type="SAM" id="Phobius"/>
    </source>
</evidence>
<feature type="transmembrane region" description="Helical" evidence="1">
    <location>
        <begin position="72"/>
        <end position="92"/>
    </location>
</feature>
<comment type="caution">
    <text evidence="3">The sequence shown here is derived from an EMBL/GenBank/DDBJ whole genome shotgun (WGS) entry which is preliminary data.</text>
</comment>
<dbReference type="InterPro" id="IPR050194">
    <property type="entry name" value="Glycosyltransferase_grp1"/>
</dbReference>
<dbReference type="EMBL" id="VWAG01000017">
    <property type="protein sequence ID" value="KAA5257167.1"/>
    <property type="molecule type" value="Genomic_DNA"/>
</dbReference>
<dbReference type="CDD" id="cd03801">
    <property type="entry name" value="GT4_PimA-like"/>
    <property type="match status" value="1"/>
</dbReference>
<dbReference type="PANTHER" id="PTHR45947">
    <property type="entry name" value="SULFOQUINOVOSYL TRANSFERASE SQD2"/>
    <property type="match status" value="1"/>
</dbReference>
<dbReference type="GO" id="GO:0016757">
    <property type="term" value="F:glycosyltransferase activity"/>
    <property type="evidence" value="ECO:0007669"/>
    <property type="project" value="InterPro"/>
</dbReference>
<evidence type="ECO:0000259" key="2">
    <source>
        <dbReference type="Pfam" id="PF00534"/>
    </source>
</evidence>
<dbReference type="PANTHER" id="PTHR45947:SF3">
    <property type="entry name" value="SULFOQUINOVOSYL TRANSFERASE SQD2"/>
    <property type="match status" value="1"/>
</dbReference>
<organism evidence="3 5">
    <name type="scientific">Bacteroides finegoldii</name>
    <dbReference type="NCBI Taxonomy" id="338188"/>
    <lineage>
        <taxon>Bacteria</taxon>
        <taxon>Pseudomonadati</taxon>
        <taxon>Bacteroidota</taxon>
        <taxon>Bacteroidia</taxon>
        <taxon>Bacteroidales</taxon>
        <taxon>Bacteroidaceae</taxon>
        <taxon>Bacteroides</taxon>
    </lineage>
</organism>
<dbReference type="SUPFAM" id="SSF53756">
    <property type="entry name" value="UDP-Glycosyltransferase/glycogen phosphorylase"/>
    <property type="match status" value="1"/>
</dbReference>